<dbReference type="SUPFAM" id="SSF53448">
    <property type="entry name" value="Nucleotide-diphospho-sugar transferases"/>
    <property type="match status" value="1"/>
</dbReference>
<dbReference type="Gene3D" id="3.90.550.10">
    <property type="entry name" value="Spore Coat Polysaccharide Biosynthesis Protein SpsA, Chain A"/>
    <property type="match status" value="1"/>
</dbReference>
<sequence>MRYKLISIIIATYNSQRILPLSLESVKKQTYPQNRLEILIIDGGSTDQTIKIARKFGCKIISNPKREPLFAKYLGFIKARGDYILYLDSDEVMENPDSLMLKYLIFKKDKNIGVVIPSGYKVPPGYSSINFYINEFGDPFSFFIYRLSKDANHFTKELLAKYKKIYADKSCVIFNFGNIKLLPFLEFGAMGIMTNLCYLKKNVKEIKKHLFISSFMFYTLNSQTTNVAIAKNDLIYHYSSDTFGKYLKKIKSRVINNVFQTAMGKAGFSGRDQFQPIWFRFKRYLFIPYSLTLLFPLVDAIYFSISRKRSIYLIHPFLCIYTCILIIYYYFLKLLNRRPQILSYGN</sequence>
<name>A0A1F5KPC3_9BACT</name>
<organism evidence="3 4">
    <name type="scientific">Candidatus Daviesbacteria bacterium RIFCSPLOWO2_01_FULL_39_12</name>
    <dbReference type="NCBI Taxonomy" id="1797785"/>
    <lineage>
        <taxon>Bacteria</taxon>
        <taxon>Candidatus Daviesiibacteriota</taxon>
    </lineage>
</organism>
<evidence type="ECO:0000313" key="3">
    <source>
        <dbReference type="EMBL" id="OGE42645.1"/>
    </source>
</evidence>
<accession>A0A1F5KPC3</accession>
<dbReference type="CDD" id="cd00761">
    <property type="entry name" value="Glyco_tranf_GTA_type"/>
    <property type="match status" value="1"/>
</dbReference>
<dbReference type="Pfam" id="PF00535">
    <property type="entry name" value="Glycos_transf_2"/>
    <property type="match status" value="1"/>
</dbReference>
<comment type="caution">
    <text evidence="3">The sequence shown here is derived from an EMBL/GenBank/DDBJ whole genome shotgun (WGS) entry which is preliminary data.</text>
</comment>
<feature type="transmembrane region" description="Helical" evidence="1">
    <location>
        <begin position="311"/>
        <end position="331"/>
    </location>
</feature>
<evidence type="ECO:0000259" key="2">
    <source>
        <dbReference type="Pfam" id="PF00535"/>
    </source>
</evidence>
<dbReference type="EMBL" id="MFDM01000023">
    <property type="protein sequence ID" value="OGE42645.1"/>
    <property type="molecule type" value="Genomic_DNA"/>
</dbReference>
<dbReference type="STRING" id="1797785.A3B45_00375"/>
<dbReference type="AlphaFoldDB" id="A0A1F5KPC3"/>
<dbReference type="InterPro" id="IPR001173">
    <property type="entry name" value="Glyco_trans_2-like"/>
</dbReference>
<keyword evidence="1" id="KW-0812">Transmembrane</keyword>
<keyword evidence="1" id="KW-1133">Transmembrane helix</keyword>
<feature type="transmembrane region" description="Helical" evidence="1">
    <location>
        <begin position="284"/>
        <end position="305"/>
    </location>
</feature>
<protein>
    <recommendedName>
        <fullName evidence="2">Glycosyltransferase 2-like domain-containing protein</fullName>
    </recommendedName>
</protein>
<proteinExistence type="predicted"/>
<dbReference type="PANTHER" id="PTHR22916">
    <property type="entry name" value="GLYCOSYLTRANSFERASE"/>
    <property type="match status" value="1"/>
</dbReference>
<evidence type="ECO:0000313" key="4">
    <source>
        <dbReference type="Proteomes" id="UP000178565"/>
    </source>
</evidence>
<dbReference type="Proteomes" id="UP000178565">
    <property type="component" value="Unassembled WGS sequence"/>
</dbReference>
<keyword evidence="1" id="KW-0472">Membrane</keyword>
<feature type="domain" description="Glycosyltransferase 2-like" evidence="2">
    <location>
        <begin position="7"/>
        <end position="131"/>
    </location>
</feature>
<reference evidence="3 4" key="1">
    <citation type="journal article" date="2016" name="Nat. Commun.">
        <title>Thousands of microbial genomes shed light on interconnected biogeochemical processes in an aquifer system.</title>
        <authorList>
            <person name="Anantharaman K."/>
            <person name="Brown C.T."/>
            <person name="Hug L.A."/>
            <person name="Sharon I."/>
            <person name="Castelle C.J."/>
            <person name="Probst A.J."/>
            <person name="Thomas B.C."/>
            <person name="Singh A."/>
            <person name="Wilkins M.J."/>
            <person name="Karaoz U."/>
            <person name="Brodie E.L."/>
            <person name="Williams K.H."/>
            <person name="Hubbard S.S."/>
            <person name="Banfield J.F."/>
        </authorList>
    </citation>
    <scope>NUCLEOTIDE SEQUENCE [LARGE SCALE GENOMIC DNA]</scope>
</reference>
<dbReference type="InterPro" id="IPR029044">
    <property type="entry name" value="Nucleotide-diphossugar_trans"/>
</dbReference>
<evidence type="ECO:0000256" key="1">
    <source>
        <dbReference type="SAM" id="Phobius"/>
    </source>
</evidence>
<gene>
    <name evidence="3" type="ORF">A3B45_00375</name>
</gene>